<name>A0ABY6CBK1_9HYPH</name>
<dbReference type="Proteomes" id="UP001061862">
    <property type="component" value="Chromosome"/>
</dbReference>
<evidence type="ECO:0000256" key="6">
    <source>
        <dbReference type="SAM" id="Phobius"/>
    </source>
</evidence>
<feature type="transmembrane region" description="Helical" evidence="6">
    <location>
        <begin position="220"/>
        <end position="243"/>
    </location>
</feature>
<protein>
    <submittedName>
        <fullName evidence="8">MFS transporter</fullName>
    </submittedName>
</protein>
<dbReference type="CDD" id="cd06173">
    <property type="entry name" value="MFS_MefA_like"/>
    <property type="match status" value="1"/>
</dbReference>
<dbReference type="PANTHER" id="PTHR23513">
    <property type="entry name" value="INTEGRAL MEMBRANE EFFLUX PROTEIN-RELATED"/>
    <property type="match status" value="1"/>
</dbReference>
<organism evidence="8 9">
    <name type="scientific">Devosia neptuniae</name>
    <dbReference type="NCBI Taxonomy" id="191302"/>
    <lineage>
        <taxon>Bacteria</taxon>
        <taxon>Pseudomonadati</taxon>
        <taxon>Pseudomonadota</taxon>
        <taxon>Alphaproteobacteria</taxon>
        <taxon>Hyphomicrobiales</taxon>
        <taxon>Devosiaceae</taxon>
        <taxon>Devosia</taxon>
    </lineage>
</organism>
<feature type="transmembrane region" description="Helical" evidence="6">
    <location>
        <begin position="285"/>
        <end position="305"/>
    </location>
</feature>
<dbReference type="Gene3D" id="1.20.1250.20">
    <property type="entry name" value="MFS general substrate transporter like domains"/>
    <property type="match status" value="1"/>
</dbReference>
<evidence type="ECO:0000313" key="8">
    <source>
        <dbReference type="EMBL" id="UXN69619.1"/>
    </source>
</evidence>
<reference evidence="8 9" key="1">
    <citation type="submission" date="2022-09" db="EMBL/GenBank/DDBJ databases">
        <title>Interaction between co-microsymbionts with complementary sets of symbiotic genes in legume-rhizobium systems.</title>
        <authorList>
            <person name="Safronova V."/>
            <person name="Sazanova A."/>
            <person name="Afonin A."/>
            <person name="Chirak E."/>
        </authorList>
    </citation>
    <scope>NUCLEOTIDE SEQUENCE [LARGE SCALE GENOMIC DNA]</scope>
    <source>
        <strain evidence="8 9">A18/4-1</strain>
    </source>
</reference>
<dbReference type="Pfam" id="PF07690">
    <property type="entry name" value="MFS_1"/>
    <property type="match status" value="1"/>
</dbReference>
<proteinExistence type="predicted"/>
<dbReference type="InterPro" id="IPR020846">
    <property type="entry name" value="MFS_dom"/>
</dbReference>
<feature type="transmembrane region" description="Helical" evidence="6">
    <location>
        <begin position="169"/>
        <end position="187"/>
    </location>
</feature>
<feature type="transmembrane region" description="Helical" evidence="6">
    <location>
        <begin position="311"/>
        <end position="334"/>
    </location>
</feature>
<dbReference type="InterPro" id="IPR036259">
    <property type="entry name" value="MFS_trans_sf"/>
</dbReference>
<feature type="transmembrane region" description="Helical" evidence="6">
    <location>
        <begin position="96"/>
        <end position="113"/>
    </location>
</feature>
<keyword evidence="4 6" id="KW-1133">Transmembrane helix</keyword>
<gene>
    <name evidence="8" type="ORF">N8A98_20745</name>
</gene>
<sequence>MTMPRSFVALSVATVLSTSGTRLSAIAIPWLVLTTTGSPVLTGLVGFAEMLPYVLAKALGGPLIDRLGARRVAVWCDCLSMFAVSLVPLFYWAGLLSIWVLLPLVALIGVLRAPSDASKMALVPAVAAMGQLPLERITGVVGASDRLAGTLGAAAAGVLIGLLGSGPALLVNALAFLLSALVLAAGLPARIAAAEPKPVIATSYGAELAGGWHVLRRDPVLLGLTIMIAFTNLFDQAYSIVLLPVWVRTAGLDVAWVGILLATFSGSAIVGAALAAIYGPRLPRLLLYTLGFFCAGPLAMGIYAVNLPLPAIVAVLLLGGLAAGFINPIISAILFERTPPAMVGRVVALAGALSWALIPFGGLYAGVLVDNWGIATALGVTALLYLVATSAPLAVPSFRQMGRRPVAVPDLTQPG</sequence>
<keyword evidence="2" id="KW-1003">Cell membrane</keyword>
<keyword evidence="5 6" id="KW-0472">Membrane</keyword>
<evidence type="ECO:0000259" key="7">
    <source>
        <dbReference type="PROSITE" id="PS50850"/>
    </source>
</evidence>
<evidence type="ECO:0000256" key="3">
    <source>
        <dbReference type="ARBA" id="ARBA00022692"/>
    </source>
</evidence>
<feature type="transmembrane region" description="Helical" evidence="6">
    <location>
        <begin position="346"/>
        <end position="366"/>
    </location>
</feature>
<accession>A0ABY6CBK1</accession>
<feature type="transmembrane region" description="Helical" evidence="6">
    <location>
        <begin position="146"/>
        <end position="163"/>
    </location>
</feature>
<feature type="domain" description="Major facilitator superfamily (MFS) profile" evidence="7">
    <location>
        <begin position="6"/>
        <end position="399"/>
    </location>
</feature>
<dbReference type="SUPFAM" id="SSF103473">
    <property type="entry name" value="MFS general substrate transporter"/>
    <property type="match status" value="1"/>
</dbReference>
<evidence type="ECO:0000256" key="1">
    <source>
        <dbReference type="ARBA" id="ARBA00004651"/>
    </source>
</evidence>
<evidence type="ECO:0000256" key="5">
    <source>
        <dbReference type="ARBA" id="ARBA00023136"/>
    </source>
</evidence>
<dbReference type="PROSITE" id="PS50850">
    <property type="entry name" value="MFS"/>
    <property type="match status" value="1"/>
</dbReference>
<evidence type="ECO:0000256" key="2">
    <source>
        <dbReference type="ARBA" id="ARBA00022475"/>
    </source>
</evidence>
<evidence type="ECO:0000256" key="4">
    <source>
        <dbReference type="ARBA" id="ARBA00022989"/>
    </source>
</evidence>
<dbReference type="PANTHER" id="PTHR23513:SF6">
    <property type="entry name" value="MAJOR FACILITATOR SUPERFAMILY ASSOCIATED DOMAIN-CONTAINING PROTEIN"/>
    <property type="match status" value="1"/>
</dbReference>
<feature type="transmembrane region" description="Helical" evidence="6">
    <location>
        <begin position="372"/>
        <end position="395"/>
    </location>
</feature>
<keyword evidence="9" id="KW-1185">Reference proteome</keyword>
<evidence type="ECO:0000313" key="9">
    <source>
        <dbReference type="Proteomes" id="UP001061862"/>
    </source>
</evidence>
<feature type="transmembrane region" description="Helical" evidence="6">
    <location>
        <begin position="255"/>
        <end position="278"/>
    </location>
</feature>
<dbReference type="EMBL" id="CP104965">
    <property type="protein sequence ID" value="UXN69619.1"/>
    <property type="molecule type" value="Genomic_DNA"/>
</dbReference>
<keyword evidence="3 6" id="KW-0812">Transmembrane</keyword>
<comment type="subcellular location">
    <subcellularLocation>
        <location evidence="1">Cell membrane</location>
        <topology evidence="1">Multi-pass membrane protein</topology>
    </subcellularLocation>
</comment>
<dbReference type="InterPro" id="IPR011701">
    <property type="entry name" value="MFS"/>
</dbReference>